<dbReference type="NCBIfam" id="TIGR01484">
    <property type="entry name" value="HAD-SF-IIB"/>
    <property type="match status" value="1"/>
</dbReference>
<dbReference type="InterPro" id="IPR006379">
    <property type="entry name" value="HAD-SF_hydro_IIB"/>
</dbReference>
<accession>A0A173X8M5</accession>
<protein>
    <submittedName>
        <fullName evidence="1">Putative hydrolase M6_Spy0533</fullName>
        <ecNumber evidence="1">3.-.-.-</ecNumber>
    </submittedName>
</protein>
<dbReference type="OrthoDB" id="9790031at2"/>
<dbReference type="eggNOG" id="COG0561">
    <property type="taxonomic scope" value="Bacteria"/>
</dbReference>
<evidence type="ECO:0000313" key="1">
    <source>
        <dbReference type="EMBL" id="CUN47984.1"/>
    </source>
</evidence>
<name>A0A173X8M5_9FIRM</name>
<dbReference type="AlphaFoldDB" id="A0A173X8M5"/>
<dbReference type="Pfam" id="PF08282">
    <property type="entry name" value="Hydrolase_3"/>
    <property type="match status" value="1"/>
</dbReference>
<dbReference type="Proteomes" id="UP000095546">
    <property type="component" value="Unassembled WGS sequence"/>
</dbReference>
<keyword evidence="2" id="KW-1185">Reference proteome</keyword>
<dbReference type="PROSITE" id="PS01229">
    <property type="entry name" value="COF_2"/>
    <property type="match status" value="1"/>
</dbReference>
<dbReference type="SUPFAM" id="SSF56784">
    <property type="entry name" value="HAD-like"/>
    <property type="match status" value="1"/>
</dbReference>
<dbReference type="InterPro" id="IPR023214">
    <property type="entry name" value="HAD_sf"/>
</dbReference>
<dbReference type="GO" id="GO:0005829">
    <property type="term" value="C:cytosol"/>
    <property type="evidence" value="ECO:0007669"/>
    <property type="project" value="TreeGrafter"/>
</dbReference>
<dbReference type="EC" id="3.-.-.-" evidence="1"/>
<dbReference type="EMBL" id="CYYU01000002">
    <property type="protein sequence ID" value="CUN47984.1"/>
    <property type="molecule type" value="Genomic_DNA"/>
</dbReference>
<evidence type="ECO:0000313" key="2">
    <source>
        <dbReference type="Proteomes" id="UP000095546"/>
    </source>
</evidence>
<reference evidence="1 2" key="1">
    <citation type="submission" date="2015-09" db="EMBL/GenBank/DDBJ databases">
        <authorList>
            <consortium name="Pathogen Informatics"/>
        </authorList>
    </citation>
    <scope>NUCLEOTIDE SEQUENCE [LARGE SCALE GENOMIC DNA]</scope>
    <source>
        <strain evidence="1 2">2789STDY5608828</strain>
    </source>
</reference>
<dbReference type="GO" id="GO:0016791">
    <property type="term" value="F:phosphatase activity"/>
    <property type="evidence" value="ECO:0007669"/>
    <property type="project" value="TreeGrafter"/>
</dbReference>
<keyword evidence="1" id="KW-0378">Hydrolase</keyword>
<dbReference type="STRING" id="187979.ERS852385_00528"/>
<dbReference type="InterPro" id="IPR036412">
    <property type="entry name" value="HAD-like_sf"/>
</dbReference>
<dbReference type="NCBIfam" id="TIGR00099">
    <property type="entry name" value="Cof-subfamily"/>
    <property type="match status" value="1"/>
</dbReference>
<proteinExistence type="predicted"/>
<dbReference type="CDD" id="cd07516">
    <property type="entry name" value="HAD_Pase"/>
    <property type="match status" value="1"/>
</dbReference>
<sequence length="274" mass="30248">MYKMIALDLDGTLNNDEKKITEKTREALLAVQQHGVMVVLASGRQAPGLSREADALDLKDYHGLLLSYNGGRIQDATTGEILFDQAIERATALRFLRHLEAYPELSPIVDDGESIFTTDANRHKVQDESRNNNLKIEIVENIADAVEARGFSPVKILTAAPNEILVPRLADIRRGFEDELSFVQSAPWFYEATVKGVSKSSSLARVCERLGIERSEVMAFGDAQNDMSMLDFAGRGVAMGNACPELKEMADEITLSNNEDGIAASLTRHFDFLN</sequence>
<dbReference type="SFLD" id="SFLDS00003">
    <property type="entry name" value="Haloacid_Dehalogenase"/>
    <property type="match status" value="1"/>
</dbReference>
<dbReference type="Gene3D" id="3.30.1240.10">
    <property type="match status" value="1"/>
</dbReference>
<dbReference type="RefSeq" id="WP_055160412.1">
    <property type="nucleotide sequence ID" value="NZ_CABIWZ010000002.1"/>
</dbReference>
<gene>
    <name evidence="1" type="ORF">ERS852385_00528</name>
</gene>
<organism evidence="1 2">
    <name type="scientific">Mitsuokella jalaludinii</name>
    <dbReference type="NCBI Taxonomy" id="187979"/>
    <lineage>
        <taxon>Bacteria</taxon>
        <taxon>Bacillati</taxon>
        <taxon>Bacillota</taxon>
        <taxon>Negativicutes</taxon>
        <taxon>Selenomonadales</taxon>
        <taxon>Selenomonadaceae</taxon>
        <taxon>Mitsuokella</taxon>
    </lineage>
</organism>
<dbReference type="InterPro" id="IPR000150">
    <property type="entry name" value="Cof"/>
</dbReference>
<dbReference type="PANTHER" id="PTHR10000">
    <property type="entry name" value="PHOSPHOSERINE PHOSPHATASE"/>
    <property type="match status" value="1"/>
</dbReference>
<dbReference type="PANTHER" id="PTHR10000:SF8">
    <property type="entry name" value="HAD SUPERFAMILY HYDROLASE-LIKE, TYPE 3"/>
    <property type="match status" value="1"/>
</dbReference>
<dbReference type="SFLD" id="SFLDG01144">
    <property type="entry name" value="C2.B.4:_PGP_Like"/>
    <property type="match status" value="1"/>
</dbReference>
<dbReference type="SFLD" id="SFLDG01140">
    <property type="entry name" value="C2.B:_Phosphomannomutase_and_P"/>
    <property type="match status" value="1"/>
</dbReference>
<dbReference type="GO" id="GO:0000287">
    <property type="term" value="F:magnesium ion binding"/>
    <property type="evidence" value="ECO:0007669"/>
    <property type="project" value="TreeGrafter"/>
</dbReference>
<dbReference type="Gene3D" id="3.40.50.1000">
    <property type="entry name" value="HAD superfamily/HAD-like"/>
    <property type="match status" value="1"/>
</dbReference>
<dbReference type="GeneID" id="83710108"/>